<protein>
    <recommendedName>
        <fullName evidence="2">histidine kinase</fullName>
        <ecNumber evidence="2">2.7.13.3</ecNumber>
    </recommendedName>
</protein>
<evidence type="ECO:0000259" key="9">
    <source>
        <dbReference type="SMART" id="SM00387"/>
    </source>
</evidence>
<dbReference type="InterPro" id="IPR003594">
    <property type="entry name" value="HATPase_dom"/>
</dbReference>
<evidence type="ECO:0000313" key="11">
    <source>
        <dbReference type="Proteomes" id="UP000245629"/>
    </source>
</evidence>
<accession>A0A2S2CLC1</accession>
<dbReference type="KEGG" id="azz:DEW08_03125"/>
<dbReference type="Gene3D" id="3.30.450.40">
    <property type="match status" value="1"/>
</dbReference>
<dbReference type="InterPro" id="IPR011495">
    <property type="entry name" value="Sig_transdc_His_kin_sub2_dim/P"/>
</dbReference>
<dbReference type="AlphaFoldDB" id="A0A2S2CLC1"/>
<dbReference type="PANTHER" id="PTHR41523:SF8">
    <property type="entry name" value="ETHYLENE RESPONSE SENSOR PROTEIN"/>
    <property type="match status" value="1"/>
</dbReference>
<organism evidence="10 11">
    <name type="scientific">Azospirillum thermophilum</name>
    <dbReference type="NCBI Taxonomy" id="2202148"/>
    <lineage>
        <taxon>Bacteria</taxon>
        <taxon>Pseudomonadati</taxon>
        <taxon>Pseudomonadota</taxon>
        <taxon>Alphaproteobacteria</taxon>
        <taxon>Rhodospirillales</taxon>
        <taxon>Azospirillaceae</taxon>
        <taxon>Azospirillum</taxon>
    </lineage>
</organism>
<keyword evidence="11" id="KW-1185">Reference proteome</keyword>
<evidence type="ECO:0000259" key="8">
    <source>
        <dbReference type="SMART" id="SM00065"/>
    </source>
</evidence>
<evidence type="ECO:0000256" key="7">
    <source>
        <dbReference type="ARBA" id="ARBA00022840"/>
    </source>
</evidence>
<comment type="catalytic activity">
    <reaction evidence="1">
        <text>ATP + protein L-histidine = ADP + protein N-phospho-L-histidine.</text>
        <dbReference type="EC" id="2.7.13.3"/>
    </reaction>
</comment>
<dbReference type="OrthoDB" id="9767435at2"/>
<keyword evidence="5" id="KW-0547">Nucleotide-binding</keyword>
<gene>
    <name evidence="10" type="ORF">DEW08_03125</name>
</gene>
<dbReference type="SMART" id="SM00387">
    <property type="entry name" value="HATPase_c"/>
    <property type="match status" value="1"/>
</dbReference>
<evidence type="ECO:0000256" key="5">
    <source>
        <dbReference type="ARBA" id="ARBA00022741"/>
    </source>
</evidence>
<dbReference type="GO" id="GO:0004673">
    <property type="term" value="F:protein histidine kinase activity"/>
    <property type="evidence" value="ECO:0007669"/>
    <property type="project" value="UniProtKB-EC"/>
</dbReference>
<dbReference type="SMART" id="SM00065">
    <property type="entry name" value="GAF"/>
    <property type="match status" value="1"/>
</dbReference>
<evidence type="ECO:0000256" key="3">
    <source>
        <dbReference type="ARBA" id="ARBA00022553"/>
    </source>
</evidence>
<keyword evidence="3" id="KW-0597">Phosphoprotein</keyword>
<evidence type="ECO:0000256" key="6">
    <source>
        <dbReference type="ARBA" id="ARBA00022777"/>
    </source>
</evidence>
<dbReference type="Gene3D" id="3.30.565.10">
    <property type="entry name" value="Histidine kinase-like ATPase, C-terminal domain"/>
    <property type="match status" value="1"/>
</dbReference>
<evidence type="ECO:0000256" key="2">
    <source>
        <dbReference type="ARBA" id="ARBA00012438"/>
    </source>
</evidence>
<dbReference type="Pfam" id="PF02518">
    <property type="entry name" value="HATPase_c"/>
    <property type="match status" value="1"/>
</dbReference>
<evidence type="ECO:0000256" key="1">
    <source>
        <dbReference type="ARBA" id="ARBA00000085"/>
    </source>
</evidence>
<dbReference type="EC" id="2.7.13.3" evidence="2"/>
<dbReference type="Pfam" id="PF07568">
    <property type="entry name" value="HisKA_2"/>
    <property type="match status" value="1"/>
</dbReference>
<keyword evidence="6" id="KW-0418">Kinase</keyword>
<dbReference type="InterPro" id="IPR029016">
    <property type="entry name" value="GAF-like_dom_sf"/>
</dbReference>
<proteinExistence type="predicted"/>
<dbReference type="GO" id="GO:0005524">
    <property type="term" value="F:ATP binding"/>
    <property type="evidence" value="ECO:0007669"/>
    <property type="project" value="UniProtKB-KW"/>
</dbReference>
<dbReference type="PANTHER" id="PTHR41523">
    <property type="entry name" value="TWO-COMPONENT SYSTEM SENSOR PROTEIN"/>
    <property type="match status" value="1"/>
</dbReference>
<dbReference type="RefSeq" id="WP_109324382.1">
    <property type="nucleotide sequence ID" value="NZ_CP029352.1"/>
</dbReference>
<name>A0A2S2CLC1_9PROT</name>
<dbReference type="EMBL" id="CP029352">
    <property type="protein sequence ID" value="AWK85303.1"/>
    <property type="molecule type" value="Genomic_DNA"/>
</dbReference>
<reference evidence="11" key="1">
    <citation type="submission" date="2018-05" db="EMBL/GenBank/DDBJ databases">
        <title>Azospirillum thermophila sp. nov., a novel isolated from hot spring.</title>
        <authorList>
            <person name="Zhao Z."/>
        </authorList>
    </citation>
    <scope>NUCLEOTIDE SEQUENCE [LARGE SCALE GENOMIC DNA]</scope>
    <source>
        <strain evidence="11">CFH 70021</strain>
    </source>
</reference>
<dbReference type="InterPro" id="IPR036890">
    <property type="entry name" value="HATPase_C_sf"/>
</dbReference>
<feature type="domain" description="GAF" evidence="8">
    <location>
        <begin position="36"/>
        <end position="184"/>
    </location>
</feature>
<sequence>MTEDADSPDMDRQLERIRCYQRILNDFGRIASETKRLGQLLHIACVQSARGIGIGHTKVMRYRPTMGDLLIEAGVGWKPGVVGQTKLAIDVASPPGRALQSRQPVRIDDLPNDPDFRWSSVLQEHGIVSVLNTPIAADGIVWGVLEVDSAVIRHFGEDDVVFLSAMANILGLAIQGILAGKHAEDVAARSLREAERQRMLMRELVHRDKNDFQTIMSILIMQKARSTDPEAARGLVHIMDRVAAISMVHDQLALRPNQRTIDIAAYLQALCGNLRHRREDVTIETAAESLELTHERTVSLGLITNELVTNAIKYAFPDRPGTIRVQFSADRESGQGTLVVADDGVGMGSPRPGSSGLTLVGGLARQIGGTVEQVPVERGTRFHIGFLLVS</sequence>
<dbReference type="SUPFAM" id="SSF55781">
    <property type="entry name" value="GAF domain-like"/>
    <property type="match status" value="1"/>
</dbReference>
<dbReference type="Pfam" id="PF01590">
    <property type="entry name" value="GAF"/>
    <property type="match status" value="1"/>
</dbReference>
<keyword evidence="7" id="KW-0067">ATP-binding</keyword>
<dbReference type="Proteomes" id="UP000245629">
    <property type="component" value="Chromosome 1"/>
</dbReference>
<dbReference type="InterPro" id="IPR003018">
    <property type="entry name" value="GAF"/>
</dbReference>
<dbReference type="SUPFAM" id="SSF55874">
    <property type="entry name" value="ATPase domain of HSP90 chaperone/DNA topoisomerase II/histidine kinase"/>
    <property type="match status" value="1"/>
</dbReference>
<feature type="domain" description="Histidine kinase/HSP90-like ATPase" evidence="9">
    <location>
        <begin position="295"/>
        <end position="390"/>
    </location>
</feature>
<evidence type="ECO:0000313" key="10">
    <source>
        <dbReference type="EMBL" id="AWK85303.1"/>
    </source>
</evidence>
<keyword evidence="4" id="KW-0808">Transferase</keyword>
<evidence type="ECO:0000256" key="4">
    <source>
        <dbReference type="ARBA" id="ARBA00022679"/>
    </source>
</evidence>